<name>A0A645C474_9ZZZZ</name>
<feature type="transmembrane region" description="Helical" evidence="1">
    <location>
        <begin position="47"/>
        <end position="69"/>
    </location>
</feature>
<gene>
    <name evidence="2" type="ORF">SDC9_119418</name>
</gene>
<dbReference type="EMBL" id="VSSQ01024751">
    <property type="protein sequence ID" value="MPM72442.1"/>
    <property type="molecule type" value="Genomic_DNA"/>
</dbReference>
<accession>A0A645C474</accession>
<keyword evidence="1" id="KW-0472">Membrane</keyword>
<keyword evidence="1" id="KW-0812">Transmembrane</keyword>
<dbReference type="AlphaFoldDB" id="A0A645C474"/>
<protein>
    <submittedName>
        <fullName evidence="2">Uncharacterized protein</fullName>
    </submittedName>
</protein>
<evidence type="ECO:0000313" key="2">
    <source>
        <dbReference type="EMBL" id="MPM72442.1"/>
    </source>
</evidence>
<sequence>MVTNVISSHPRIASWTLPTPSARPGSARMPVPISMQIASPIPLLREIVFSSSAIFVSIFVSYIICKIISAYLRNILYLFVIKQAFRDILFIVKYIFFRPHKRGKLSLEK</sequence>
<evidence type="ECO:0000256" key="1">
    <source>
        <dbReference type="SAM" id="Phobius"/>
    </source>
</evidence>
<proteinExistence type="predicted"/>
<organism evidence="2">
    <name type="scientific">bioreactor metagenome</name>
    <dbReference type="NCBI Taxonomy" id="1076179"/>
    <lineage>
        <taxon>unclassified sequences</taxon>
        <taxon>metagenomes</taxon>
        <taxon>ecological metagenomes</taxon>
    </lineage>
</organism>
<comment type="caution">
    <text evidence="2">The sequence shown here is derived from an EMBL/GenBank/DDBJ whole genome shotgun (WGS) entry which is preliminary data.</text>
</comment>
<keyword evidence="1" id="KW-1133">Transmembrane helix</keyword>
<reference evidence="2" key="1">
    <citation type="submission" date="2019-08" db="EMBL/GenBank/DDBJ databases">
        <authorList>
            <person name="Kucharzyk K."/>
            <person name="Murdoch R.W."/>
            <person name="Higgins S."/>
            <person name="Loffler F."/>
        </authorList>
    </citation>
    <scope>NUCLEOTIDE SEQUENCE</scope>
</reference>